<proteinExistence type="predicted"/>
<protein>
    <recommendedName>
        <fullName evidence="3">HTH cro/C1-type domain-containing protein</fullName>
    </recommendedName>
</protein>
<reference evidence="1 2" key="1">
    <citation type="submission" date="2015-07" db="EMBL/GenBank/DDBJ databases">
        <authorList>
            <person name="Noorani M."/>
        </authorList>
    </citation>
    <scope>NUCLEOTIDE SEQUENCE [LARGE SCALE GENOMIC DNA]</scope>
    <source>
        <strain evidence="2">ATCC 25104 / DSM 625 / JCM 10724 / NBRC 103206 / NCIMB 11243 / YT-1</strain>
    </source>
</reference>
<gene>
    <name evidence="1" type="ORF">BVI061214_00083</name>
</gene>
<dbReference type="GO" id="GO:0003677">
    <property type="term" value="F:DNA binding"/>
    <property type="evidence" value="ECO:0007669"/>
    <property type="project" value="InterPro"/>
</dbReference>
<dbReference type="Gene3D" id="1.10.260.40">
    <property type="entry name" value="lambda repressor-like DNA-binding domains"/>
    <property type="match status" value="1"/>
</dbReference>
<dbReference type="AlphaFoldDB" id="A0A0N0BML6"/>
<evidence type="ECO:0000313" key="2">
    <source>
        <dbReference type="Proteomes" id="UP000037685"/>
    </source>
</evidence>
<evidence type="ECO:0008006" key="3">
    <source>
        <dbReference type="Google" id="ProtNLM"/>
    </source>
</evidence>
<evidence type="ECO:0000313" key="1">
    <source>
        <dbReference type="EMBL" id="KOX91193.1"/>
    </source>
</evidence>
<dbReference type="Proteomes" id="UP000037685">
    <property type="component" value="Unassembled WGS sequence"/>
</dbReference>
<dbReference type="PATRIC" id="fig|271.14.peg.156"/>
<sequence length="79" mass="9393">MGGKFEGKVKITEELLFDEEFIAELKRRRETLGVSATRFARMLGLRPHWVLRVEQGKDYLARKPYYLVKRYLRALGFDE</sequence>
<dbReference type="RefSeq" id="WP_014516141.1">
    <property type="nucleotide sequence ID" value="NZ_LHCI01000097.1"/>
</dbReference>
<accession>A0A0N0BML6</accession>
<comment type="caution">
    <text evidence="1">The sequence shown here is derived from an EMBL/GenBank/DDBJ whole genome shotgun (WGS) entry which is preliminary data.</text>
</comment>
<name>A0A0N0BML6_THEAQ</name>
<dbReference type="EMBL" id="LHCI01000097">
    <property type="protein sequence ID" value="KOX91193.1"/>
    <property type="molecule type" value="Genomic_DNA"/>
</dbReference>
<organism evidence="1 2">
    <name type="scientific">Thermus aquaticus</name>
    <dbReference type="NCBI Taxonomy" id="271"/>
    <lineage>
        <taxon>Bacteria</taxon>
        <taxon>Thermotogati</taxon>
        <taxon>Deinococcota</taxon>
        <taxon>Deinococci</taxon>
        <taxon>Thermales</taxon>
        <taxon>Thermaceae</taxon>
        <taxon>Thermus</taxon>
    </lineage>
</organism>
<dbReference type="InterPro" id="IPR010982">
    <property type="entry name" value="Lambda_DNA-bd_dom_sf"/>
</dbReference>
<dbReference type="Pfam" id="PF13560">
    <property type="entry name" value="HTH_31"/>
    <property type="match status" value="1"/>
</dbReference>
<dbReference type="SUPFAM" id="SSF47413">
    <property type="entry name" value="lambda repressor-like DNA-binding domains"/>
    <property type="match status" value="1"/>
</dbReference>